<dbReference type="InterPro" id="IPR002557">
    <property type="entry name" value="Chitin-bd_dom"/>
</dbReference>
<evidence type="ECO:0000313" key="2">
    <source>
        <dbReference type="Proteomes" id="UP000749559"/>
    </source>
</evidence>
<dbReference type="AlphaFoldDB" id="A0A8J1XSN9"/>
<name>A0A8J1XSN9_OWEFU</name>
<sequence length="186" mass="20729">ILDAVNATELSEFCETKCNGLNGGYFAFEGDCCRFIVCQLTQSRFGPGQYIGYNQTCMYPLVWDDEIGACNDAKNVEGCTEDCHTPPEPTPFVTQYVVKNASSECYSNNHVYSYMSTDPQCFFVDENFESLVCCGIYSVFDLEECACVGPSGRSECDCILCLPFVNNRVQDIIHDTYTEVRGVTIS</sequence>
<dbReference type="InterPro" id="IPR036508">
    <property type="entry name" value="Chitin-bd_dom_sf"/>
</dbReference>
<protein>
    <submittedName>
        <fullName evidence="1">Uncharacterized protein</fullName>
    </submittedName>
</protein>
<gene>
    <name evidence="1" type="ORF">OFUS_LOCUS6407</name>
</gene>
<keyword evidence="2" id="KW-1185">Reference proteome</keyword>
<dbReference type="SUPFAM" id="SSF57625">
    <property type="entry name" value="Invertebrate chitin-binding proteins"/>
    <property type="match status" value="1"/>
</dbReference>
<reference evidence="1" key="1">
    <citation type="submission" date="2022-03" db="EMBL/GenBank/DDBJ databases">
        <authorList>
            <person name="Martin C."/>
        </authorList>
    </citation>
    <scope>NUCLEOTIDE SEQUENCE</scope>
</reference>
<dbReference type="Proteomes" id="UP000749559">
    <property type="component" value="Unassembled WGS sequence"/>
</dbReference>
<dbReference type="Gene3D" id="2.170.140.10">
    <property type="entry name" value="Chitin binding domain"/>
    <property type="match status" value="1"/>
</dbReference>
<dbReference type="Pfam" id="PF01607">
    <property type="entry name" value="CBM_14"/>
    <property type="match status" value="1"/>
</dbReference>
<accession>A0A8J1XSN9</accession>
<dbReference type="GO" id="GO:0008061">
    <property type="term" value="F:chitin binding"/>
    <property type="evidence" value="ECO:0007669"/>
    <property type="project" value="InterPro"/>
</dbReference>
<proteinExistence type="predicted"/>
<evidence type="ECO:0000313" key="1">
    <source>
        <dbReference type="EMBL" id="CAH1779609.1"/>
    </source>
</evidence>
<feature type="non-terminal residue" evidence="1">
    <location>
        <position position="186"/>
    </location>
</feature>
<dbReference type="PROSITE" id="PS50940">
    <property type="entry name" value="CHIT_BIND_II"/>
    <property type="match status" value="1"/>
</dbReference>
<dbReference type="EMBL" id="CAIIXF020000003">
    <property type="protein sequence ID" value="CAH1779609.1"/>
    <property type="molecule type" value="Genomic_DNA"/>
</dbReference>
<dbReference type="OrthoDB" id="76388at2759"/>
<organism evidence="1 2">
    <name type="scientific">Owenia fusiformis</name>
    <name type="common">Polychaete worm</name>
    <dbReference type="NCBI Taxonomy" id="6347"/>
    <lineage>
        <taxon>Eukaryota</taxon>
        <taxon>Metazoa</taxon>
        <taxon>Spiralia</taxon>
        <taxon>Lophotrochozoa</taxon>
        <taxon>Annelida</taxon>
        <taxon>Polychaeta</taxon>
        <taxon>Sedentaria</taxon>
        <taxon>Canalipalpata</taxon>
        <taxon>Sabellida</taxon>
        <taxon>Oweniida</taxon>
        <taxon>Oweniidae</taxon>
        <taxon>Owenia</taxon>
    </lineage>
</organism>
<dbReference type="GO" id="GO:0005576">
    <property type="term" value="C:extracellular region"/>
    <property type="evidence" value="ECO:0007669"/>
    <property type="project" value="InterPro"/>
</dbReference>
<feature type="non-terminal residue" evidence="1">
    <location>
        <position position="1"/>
    </location>
</feature>
<comment type="caution">
    <text evidence="1">The sequence shown here is derived from an EMBL/GenBank/DDBJ whole genome shotgun (WGS) entry which is preliminary data.</text>
</comment>
<dbReference type="SMART" id="SM00494">
    <property type="entry name" value="ChtBD2"/>
    <property type="match status" value="1"/>
</dbReference>